<comment type="caution">
    <text evidence="1">The sequence shown here is derived from an EMBL/GenBank/DDBJ whole genome shotgun (WGS) entry which is preliminary data.</text>
</comment>
<name>A0A9X3D8X4_9ACTN</name>
<organism evidence="1 2">
    <name type="scientific">Gordonia aquimaris</name>
    <dbReference type="NCBI Taxonomy" id="2984863"/>
    <lineage>
        <taxon>Bacteria</taxon>
        <taxon>Bacillati</taxon>
        <taxon>Actinomycetota</taxon>
        <taxon>Actinomycetes</taxon>
        <taxon>Mycobacteriales</taxon>
        <taxon>Gordoniaceae</taxon>
        <taxon>Gordonia</taxon>
    </lineage>
</organism>
<dbReference type="RefSeq" id="WP_266063109.1">
    <property type="nucleotide sequence ID" value="NZ_JAPKFM010000024.1"/>
</dbReference>
<dbReference type="AlphaFoldDB" id="A0A9X3D8X4"/>
<proteinExistence type="predicted"/>
<dbReference type="Proteomes" id="UP001143347">
    <property type="component" value="Unassembled WGS sequence"/>
</dbReference>
<evidence type="ECO:0000313" key="1">
    <source>
        <dbReference type="EMBL" id="MCX2966199.1"/>
    </source>
</evidence>
<sequence>MALPITLWRNNYDDTVCGGTSGGSASAVLNPASAKNRGRRSFNDLRQIN</sequence>
<dbReference type="EMBL" id="JAPKFM010000024">
    <property type="protein sequence ID" value="MCX2966199.1"/>
    <property type="molecule type" value="Genomic_DNA"/>
</dbReference>
<reference evidence="1" key="1">
    <citation type="submission" date="2022-10" db="EMBL/GenBank/DDBJ databases">
        <title>WGS of marine actinomycetes from Thailand.</title>
        <authorList>
            <person name="Thawai C."/>
        </authorList>
    </citation>
    <scope>NUCLEOTIDE SEQUENCE</scope>
    <source>
        <strain evidence="1">SW21</strain>
    </source>
</reference>
<gene>
    <name evidence="1" type="ORF">OSB52_19120</name>
</gene>
<accession>A0A9X3D8X4</accession>
<evidence type="ECO:0000313" key="2">
    <source>
        <dbReference type="Proteomes" id="UP001143347"/>
    </source>
</evidence>
<keyword evidence="2" id="KW-1185">Reference proteome</keyword>
<protein>
    <submittedName>
        <fullName evidence="1">Uncharacterized protein</fullName>
    </submittedName>
</protein>